<proteinExistence type="predicted"/>
<evidence type="ECO:0000313" key="3">
    <source>
        <dbReference type="Proteomes" id="UP001176941"/>
    </source>
</evidence>
<evidence type="ECO:0000313" key="2">
    <source>
        <dbReference type="EMBL" id="CAI9178325.1"/>
    </source>
</evidence>
<feature type="compositionally biased region" description="Basic residues" evidence="1">
    <location>
        <begin position="206"/>
        <end position="224"/>
    </location>
</feature>
<reference evidence="2" key="1">
    <citation type="submission" date="2023-04" db="EMBL/GenBank/DDBJ databases">
        <authorList>
            <consortium name="ELIXIR-Norway"/>
        </authorList>
    </citation>
    <scope>NUCLEOTIDE SEQUENCE [LARGE SCALE GENOMIC DNA]</scope>
</reference>
<feature type="compositionally biased region" description="Basic residues" evidence="1">
    <location>
        <begin position="119"/>
        <end position="129"/>
    </location>
</feature>
<feature type="region of interest" description="Disordered" evidence="1">
    <location>
        <begin position="1"/>
        <end position="277"/>
    </location>
</feature>
<evidence type="ECO:0000256" key="1">
    <source>
        <dbReference type="SAM" id="MobiDB-lite"/>
    </source>
</evidence>
<feature type="compositionally biased region" description="Basic and acidic residues" evidence="1">
    <location>
        <begin position="243"/>
        <end position="257"/>
    </location>
</feature>
<accession>A0ABN8ZY03</accession>
<sequence>MPCGPNPAEVPPGAQITDLTEDRMRNEHRRRSPVRTGEARAGFQPRGAQEQAGLDAPPPTAVRINWAGCEVAGWGSPRPAGQGGVAGSLPRRGADPGTPKDPPGRRSRVPPCEGALLPRHWRPSHRGLRGLRSPGTPEGRRGSGAGESPSLSTAASLCRPGNEAHGRAQGGSLKRGNADDRHRHNRARGALARISGFRCLPANPRARVRTRPGARSGTRSRARLGPRAPPGARRPALWAARASPERGEQRPRVDTRRPRPRGGPPPTWMPLPRSTGR</sequence>
<gene>
    <name evidence="2" type="ORF">MRATA1EN1_LOCUS27287</name>
</gene>
<organism evidence="2 3">
    <name type="scientific">Rangifer tarandus platyrhynchus</name>
    <name type="common">Svalbard reindeer</name>
    <dbReference type="NCBI Taxonomy" id="3082113"/>
    <lineage>
        <taxon>Eukaryota</taxon>
        <taxon>Metazoa</taxon>
        <taxon>Chordata</taxon>
        <taxon>Craniata</taxon>
        <taxon>Vertebrata</taxon>
        <taxon>Euteleostomi</taxon>
        <taxon>Mammalia</taxon>
        <taxon>Eutheria</taxon>
        <taxon>Laurasiatheria</taxon>
        <taxon>Artiodactyla</taxon>
        <taxon>Ruminantia</taxon>
        <taxon>Pecora</taxon>
        <taxon>Cervidae</taxon>
        <taxon>Odocoileinae</taxon>
        <taxon>Rangifer</taxon>
    </lineage>
</organism>
<keyword evidence="3" id="KW-1185">Reference proteome</keyword>
<feature type="compositionally biased region" description="Pro residues" evidence="1">
    <location>
        <begin position="1"/>
        <end position="10"/>
    </location>
</feature>
<dbReference type="Proteomes" id="UP001176941">
    <property type="component" value="Chromosome 7"/>
</dbReference>
<protein>
    <submittedName>
        <fullName evidence="2">Uncharacterized protein</fullName>
    </submittedName>
</protein>
<name>A0ABN8ZY03_RANTA</name>
<feature type="compositionally biased region" description="Low complexity" evidence="1">
    <location>
        <begin position="225"/>
        <end position="242"/>
    </location>
</feature>
<dbReference type="EMBL" id="OX459943">
    <property type="protein sequence ID" value="CAI9178325.1"/>
    <property type="molecule type" value="Genomic_DNA"/>
</dbReference>